<organism evidence="1 2">
    <name type="scientific">Paraburkholderia diazotrophica</name>
    <dbReference type="NCBI Taxonomy" id="667676"/>
    <lineage>
        <taxon>Bacteria</taxon>
        <taxon>Pseudomonadati</taxon>
        <taxon>Pseudomonadota</taxon>
        <taxon>Betaproteobacteria</taxon>
        <taxon>Burkholderiales</taxon>
        <taxon>Burkholderiaceae</taxon>
        <taxon>Paraburkholderia</taxon>
    </lineage>
</organism>
<sequence>MIDPGAALLSYDHACRLVRDVSGDHGLIVIGVGTAGERGFQMLYRFAEVCDRLEAHGINVIFVYPKASARHVFDAMSVRGSRYRGKTCLFLDGDGRIFRKPVQPRALCAVYLDAEMRQSGTADLTLDSETWDEQLRSFFSDVVGRRLH</sequence>
<reference evidence="2" key="1">
    <citation type="submission" date="2016-10" db="EMBL/GenBank/DDBJ databases">
        <authorList>
            <person name="Varghese N."/>
            <person name="Submissions S."/>
        </authorList>
    </citation>
    <scope>NUCLEOTIDE SEQUENCE [LARGE SCALE GENOMIC DNA]</scope>
    <source>
        <strain evidence="2">LMG 26031</strain>
    </source>
</reference>
<keyword evidence="2" id="KW-1185">Reference proteome</keyword>
<dbReference type="STRING" id="667676.SAMN05192539_10248"/>
<protein>
    <submittedName>
        <fullName evidence="1">Uncharacterized protein</fullName>
    </submittedName>
</protein>
<proteinExistence type="predicted"/>
<dbReference type="Proteomes" id="UP000198866">
    <property type="component" value="Unassembled WGS sequence"/>
</dbReference>
<accession>A0A1H7CV86</accession>
<dbReference type="AlphaFoldDB" id="A0A1H7CV86"/>
<gene>
    <name evidence="1" type="ORF">SAMN05192539_10248</name>
</gene>
<evidence type="ECO:0000313" key="2">
    <source>
        <dbReference type="Proteomes" id="UP000198866"/>
    </source>
</evidence>
<dbReference type="EMBL" id="FNYE01000024">
    <property type="protein sequence ID" value="SEJ92487.1"/>
    <property type="molecule type" value="Genomic_DNA"/>
</dbReference>
<name>A0A1H7CV86_9BURK</name>
<evidence type="ECO:0000313" key="1">
    <source>
        <dbReference type="EMBL" id="SEJ92487.1"/>
    </source>
</evidence>
<dbReference type="RefSeq" id="WP_177200500.1">
    <property type="nucleotide sequence ID" value="NZ_FNYE01000024.1"/>
</dbReference>